<dbReference type="PIRSF" id="PIRSF006066">
    <property type="entry name" value="HI0050"/>
    <property type="match status" value="1"/>
</dbReference>
<evidence type="ECO:0000256" key="4">
    <source>
        <dbReference type="ARBA" id="ARBA00022692"/>
    </source>
</evidence>
<dbReference type="RefSeq" id="WP_091613770.1">
    <property type="nucleotide sequence ID" value="NZ_FNNC01000003.1"/>
</dbReference>
<evidence type="ECO:0000313" key="10">
    <source>
        <dbReference type="Proteomes" id="UP000199488"/>
    </source>
</evidence>
<feature type="transmembrane region" description="Helical" evidence="7">
    <location>
        <begin position="399"/>
        <end position="420"/>
    </location>
</feature>
<feature type="transmembrane region" description="Helical" evidence="7">
    <location>
        <begin position="249"/>
        <end position="266"/>
    </location>
</feature>
<dbReference type="Proteomes" id="UP000199488">
    <property type="component" value="Unassembled WGS sequence"/>
</dbReference>
<feature type="transmembrane region" description="Helical" evidence="7">
    <location>
        <begin position="29"/>
        <end position="50"/>
    </location>
</feature>
<dbReference type="PANTHER" id="PTHR33362">
    <property type="entry name" value="SIALIC ACID TRAP TRANSPORTER PERMEASE PROTEIN SIAT-RELATED"/>
    <property type="match status" value="1"/>
</dbReference>
<keyword evidence="3" id="KW-0997">Cell inner membrane</keyword>
<dbReference type="InterPro" id="IPR010656">
    <property type="entry name" value="DctM"/>
</dbReference>
<evidence type="ECO:0000256" key="6">
    <source>
        <dbReference type="ARBA" id="ARBA00023136"/>
    </source>
</evidence>
<feature type="transmembrane region" description="Helical" evidence="7">
    <location>
        <begin position="5"/>
        <end position="23"/>
    </location>
</feature>
<comment type="subcellular location">
    <subcellularLocation>
        <location evidence="1">Cell inner membrane</location>
        <topology evidence="1">Multi-pass membrane protein</topology>
    </subcellularLocation>
</comment>
<feature type="transmembrane region" description="Helical" evidence="7">
    <location>
        <begin position="320"/>
        <end position="346"/>
    </location>
</feature>
<keyword evidence="2" id="KW-1003">Cell membrane</keyword>
<name>A0A1H2UGZ3_9BACI</name>
<accession>A0A1H2UGZ3</accession>
<dbReference type="STRING" id="1122204.SAMN05421781_1717"/>
<feature type="transmembrane region" description="Helical" evidence="7">
    <location>
        <begin position="62"/>
        <end position="85"/>
    </location>
</feature>
<evidence type="ECO:0000256" key="2">
    <source>
        <dbReference type="ARBA" id="ARBA00022475"/>
    </source>
</evidence>
<keyword evidence="4 7" id="KW-0812">Transmembrane</keyword>
<dbReference type="InterPro" id="IPR004681">
    <property type="entry name" value="TRAP_DctM"/>
</dbReference>
<dbReference type="Pfam" id="PF06808">
    <property type="entry name" value="DctM"/>
    <property type="match status" value="1"/>
</dbReference>
<dbReference type="OrthoDB" id="9785600at2"/>
<evidence type="ECO:0000256" key="1">
    <source>
        <dbReference type="ARBA" id="ARBA00004429"/>
    </source>
</evidence>
<evidence type="ECO:0000256" key="3">
    <source>
        <dbReference type="ARBA" id="ARBA00022519"/>
    </source>
</evidence>
<dbReference type="NCBIfam" id="TIGR00786">
    <property type="entry name" value="dctM"/>
    <property type="match status" value="1"/>
</dbReference>
<keyword evidence="6 7" id="KW-0472">Membrane</keyword>
<sequence length="435" mass="45434">MDVAVWTGIILFGLFFLFLFIGVPIAVSIAAATFAAALLILPVDASLLAVSQQLITGVDSTVLLALVFFMLAGSIMNNGGIALRLINLAKLIGGRMAGSLAHTNIIGNTLFGAISGSAIAAAASMGRIMHPQQEREGYSSSYSAAVNIASAPTGLIIPPSGMPIIYSLLTGGTSIGALFIAGYLPGLLMVGLLMIVAYILAKRAKYPVADKTGGGEAIKIIWQAVPSLFLIVVVIGGIAGGIFTATEGAAVAVFYALLLCLAYRSLSLSDFPKILKETVSYSGIILLLIGASTAMSWVLAYAEIPQSLTNAMLSVTDNTIILLLIMLLILLVVGTFMDVAPALLIFTPIMFPVATEMGIHPVHFGMIMAMALAIGVTTPPIGTVLFIGSSVSKVSIEKIIPKLMMFYVPLVAALVLVAFIPEISLFLPRLFGLVE</sequence>
<dbReference type="GO" id="GO:0005886">
    <property type="term" value="C:plasma membrane"/>
    <property type="evidence" value="ECO:0007669"/>
    <property type="project" value="UniProtKB-SubCell"/>
</dbReference>
<feature type="transmembrane region" description="Helical" evidence="7">
    <location>
        <begin position="105"/>
        <end position="123"/>
    </location>
</feature>
<feature type="transmembrane region" description="Helical" evidence="7">
    <location>
        <begin position="144"/>
        <end position="169"/>
    </location>
</feature>
<evidence type="ECO:0000256" key="7">
    <source>
        <dbReference type="SAM" id="Phobius"/>
    </source>
</evidence>
<dbReference type="EMBL" id="FNNC01000003">
    <property type="protein sequence ID" value="SDW55357.1"/>
    <property type="molecule type" value="Genomic_DNA"/>
</dbReference>
<dbReference type="GO" id="GO:0022857">
    <property type="term" value="F:transmembrane transporter activity"/>
    <property type="evidence" value="ECO:0007669"/>
    <property type="project" value="TreeGrafter"/>
</dbReference>
<keyword evidence="5 7" id="KW-1133">Transmembrane helix</keyword>
<feature type="transmembrane region" description="Helical" evidence="7">
    <location>
        <begin position="278"/>
        <end position="300"/>
    </location>
</feature>
<dbReference type="PANTHER" id="PTHR33362:SF2">
    <property type="entry name" value="TRAP TRANSPORTER LARGE PERMEASE PROTEIN"/>
    <property type="match status" value="1"/>
</dbReference>
<feature type="transmembrane region" description="Helical" evidence="7">
    <location>
        <begin position="175"/>
        <end position="200"/>
    </location>
</feature>
<reference evidence="9 10" key="1">
    <citation type="submission" date="2016-10" db="EMBL/GenBank/DDBJ databases">
        <authorList>
            <person name="de Groot N.N."/>
        </authorList>
    </citation>
    <scope>NUCLEOTIDE SEQUENCE [LARGE SCALE GENOMIC DNA]</scope>
    <source>
        <strain evidence="9 10">DSM 23126</strain>
    </source>
</reference>
<evidence type="ECO:0000259" key="8">
    <source>
        <dbReference type="Pfam" id="PF06808"/>
    </source>
</evidence>
<protein>
    <submittedName>
        <fullName evidence="9">TRAP transporter, DctM subunit</fullName>
    </submittedName>
</protein>
<feature type="transmembrane region" description="Helical" evidence="7">
    <location>
        <begin position="367"/>
        <end position="387"/>
    </location>
</feature>
<evidence type="ECO:0000313" key="9">
    <source>
        <dbReference type="EMBL" id="SDW55357.1"/>
    </source>
</evidence>
<feature type="transmembrane region" description="Helical" evidence="7">
    <location>
        <begin position="220"/>
        <end position="243"/>
    </location>
</feature>
<gene>
    <name evidence="9" type="ORF">SAMN05421781_1717</name>
</gene>
<organism evidence="9 10">
    <name type="scientific">Marinococcus luteus</name>
    <dbReference type="NCBI Taxonomy" id="1122204"/>
    <lineage>
        <taxon>Bacteria</taxon>
        <taxon>Bacillati</taxon>
        <taxon>Bacillota</taxon>
        <taxon>Bacilli</taxon>
        <taxon>Bacillales</taxon>
        <taxon>Bacillaceae</taxon>
        <taxon>Marinococcus</taxon>
    </lineage>
</organism>
<keyword evidence="10" id="KW-1185">Reference proteome</keyword>
<dbReference type="AlphaFoldDB" id="A0A1H2UGZ3"/>
<evidence type="ECO:0000256" key="5">
    <source>
        <dbReference type="ARBA" id="ARBA00022989"/>
    </source>
</evidence>
<feature type="domain" description="TRAP C4-dicarboxylate transport system permease DctM subunit" evidence="8">
    <location>
        <begin position="12"/>
        <end position="423"/>
    </location>
</feature>
<proteinExistence type="predicted"/>